<dbReference type="InterPro" id="IPR036514">
    <property type="entry name" value="SGNH_hydro_sf"/>
</dbReference>
<feature type="domain" description="SGNH hydrolase-type esterase" evidence="2">
    <location>
        <begin position="44"/>
        <end position="200"/>
    </location>
</feature>
<dbReference type="InterPro" id="IPR013830">
    <property type="entry name" value="SGNH_hydro"/>
</dbReference>
<evidence type="ECO:0000256" key="1">
    <source>
        <dbReference type="SAM" id="MobiDB-lite"/>
    </source>
</evidence>
<name>A0A6J6M9R9_9ZZZZ</name>
<dbReference type="AlphaFoldDB" id="A0A6J6M9R9"/>
<accession>A0A6J6M9R9</accession>
<dbReference type="SUPFAM" id="SSF52266">
    <property type="entry name" value="SGNH hydrolase"/>
    <property type="match status" value="1"/>
</dbReference>
<protein>
    <submittedName>
        <fullName evidence="3">Unannotated protein</fullName>
    </submittedName>
</protein>
<reference evidence="3" key="1">
    <citation type="submission" date="2020-05" db="EMBL/GenBank/DDBJ databases">
        <authorList>
            <person name="Chiriac C."/>
            <person name="Salcher M."/>
            <person name="Ghai R."/>
            <person name="Kavagutti S V."/>
        </authorList>
    </citation>
    <scope>NUCLEOTIDE SEQUENCE</scope>
</reference>
<organism evidence="3">
    <name type="scientific">freshwater metagenome</name>
    <dbReference type="NCBI Taxonomy" id="449393"/>
    <lineage>
        <taxon>unclassified sequences</taxon>
        <taxon>metagenomes</taxon>
        <taxon>ecological metagenomes</taxon>
    </lineage>
</organism>
<dbReference type="Gene3D" id="3.40.50.1110">
    <property type="entry name" value="SGNH hydrolase"/>
    <property type="match status" value="1"/>
</dbReference>
<sequence length="278" mass="29473">MHRSIHRPLAVCVTVLTLLGIAAVPATAARKPAIGANGQGTVLVVGDSLTFGANYFGKLGVKAQGTNIWTNVVLDAKNGRKATVGAKIIANRLSSSTTAIVVALGTNDMISKSESWYPTYAIDTVMEQAGGLPVLWVNLEFSPTGRADWRARGVRFNRALQSATRRYPNLVIADWNKFFTPKGQSRFVADGVHLSVTGYKTRTTYFINQMKLFGQRIVDATTTTITTTTSTSSTTTTTVPATTTTNPDSSTSSTTPSSTTATSEPPSSSSSTQPSSTP</sequence>
<proteinExistence type="predicted"/>
<feature type="region of interest" description="Disordered" evidence="1">
    <location>
        <begin position="227"/>
        <end position="278"/>
    </location>
</feature>
<evidence type="ECO:0000313" key="3">
    <source>
        <dbReference type="EMBL" id="CAB4670920.1"/>
    </source>
</evidence>
<evidence type="ECO:0000259" key="2">
    <source>
        <dbReference type="Pfam" id="PF13472"/>
    </source>
</evidence>
<dbReference type="Pfam" id="PF13472">
    <property type="entry name" value="Lipase_GDSL_2"/>
    <property type="match status" value="1"/>
</dbReference>
<gene>
    <name evidence="3" type="ORF">UFOPK2295_00797</name>
</gene>
<dbReference type="EMBL" id="CAEZWV010000013">
    <property type="protein sequence ID" value="CAB4670920.1"/>
    <property type="molecule type" value="Genomic_DNA"/>
</dbReference>